<protein>
    <recommendedName>
        <fullName evidence="5">Transmembrane protein</fullName>
    </recommendedName>
</protein>
<evidence type="ECO:0000313" key="3">
    <source>
        <dbReference type="EMBL" id="EPY28487.1"/>
    </source>
</evidence>
<feature type="transmembrane region" description="Helical" evidence="2">
    <location>
        <begin position="77"/>
        <end position="100"/>
    </location>
</feature>
<feature type="transmembrane region" description="Helical" evidence="2">
    <location>
        <begin position="180"/>
        <end position="199"/>
    </location>
</feature>
<accession>S9UCE4</accession>
<sequence length="304" mass="34453">MPRHVHPPSFSLPQKKEDTSSVDQYTTLRPATLSAMSRLDIEQQLRDLEKRGGELSAFDVVKISFLRREYYDCVQQASVVIAATAAVLALLLLILSVFPAKVAKLYAKNITAARVTFFSSLTPFLTSLFAVSWVILVSANGVFSLMKHAALLHEEHRKVDPSIGSPKELALVELLRSAPFLTFAIETMGIIFEWTAYALCRTDVEVPLMGALLVFFPSLYQSLTLDSTEPDRLPLWITHSVLFTTLFVLFCLSRTFVMVNYKLIKEEYNKHLTNSLYKDRKEMKELKSRPDVMQRRSAAVKKRS</sequence>
<comment type="caution">
    <text evidence="3">The sequence shown here is derived from an EMBL/GenBank/DDBJ whole genome shotgun (WGS) entry which is preliminary data.</text>
</comment>
<keyword evidence="2" id="KW-1133">Transmembrane helix</keyword>
<dbReference type="AlphaFoldDB" id="S9UCE4"/>
<dbReference type="EMBL" id="ATMH01005093">
    <property type="protein sequence ID" value="EPY28487.1"/>
    <property type="molecule type" value="Genomic_DNA"/>
</dbReference>
<proteinExistence type="predicted"/>
<keyword evidence="2" id="KW-0812">Transmembrane</keyword>
<dbReference type="OrthoDB" id="270485at2759"/>
<evidence type="ECO:0000256" key="2">
    <source>
        <dbReference type="SAM" id="Phobius"/>
    </source>
</evidence>
<feature type="transmembrane region" description="Helical" evidence="2">
    <location>
        <begin position="112"/>
        <end position="136"/>
    </location>
</feature>
<keyword evidence="4" id="KW-1185">Reference proteome</keyword>
<evidence type="ECO:0008006" key="5">
    <source>
        <dbReference type="Google" id="ProtNLM"/>
    </source>
</evidence>
<feature type="transmembrane region" description="Helical" evidence="2">
    <location>
        <begin position="235"/>
        <end position="257"/>
    </location>
</feature>
<evidence type="ECO:0000313" key="4">
    <source>
        <dbReference type="Proteomes" id="UP000015354"/>
    </source>
</evidence>
<keyword evidence="2" id="KW-0472">Membrane</keyword>
<evidence type="ECO:0000256" key="1">
    <source>
        <dbReference type="SAM" id="MobiDB-lite"/>
    </source>
</evidence>
<organism evidence="3 4">
    <name type="scientific">Strigomonas culicis</name>
    <dbReference type="NCBI Taxonomy" id="28005"/>
    <lineage>
        <taxon>Eukaryota</taxon>
        <taxon>Discoba</taxon>
        <taxon>Euglenozoa</taxon>
        <taxon>Kinetoplastea</taxon>
        <taxon>Metakinetoplastina</taxon>
        <taxon>Trypanosomatida</taxon>
        <taxon>Trypanosomatidae</taxon>
        <taxon>Strigomonadinae</taxon>
        <taxon>Strigomonas</taxon>
    </lineage>
</organism>
<feature type="region of interest" description="Disordered" evidence="1">
    <location>
        <begin position="1"/>
        <end position="21"/>
    </location>
</feature>
<name>S9UCE4_9TRYP</name>
<feature type="compositionally biased region" description="Basic and acidic residues" evidence="1">
    <location>
        <begin position="285"/>
        <end position="294"/>
    </location>
</feature>
<feature type="region of interest" description="Disordered" evidence="1">
    <location>
        <begin position="285"/>
        <end position="304"/>
    </location>
</feature>
<gene>
    <name evidence="3" type="ORF">STCU_05093</name>
</gene>
<reference evidence="3 4" key="1">
    <citation type="journal article" date="2013" name="PLoS ONE">
        <title>Predicting the Proteins of Angomonas deanei, Strigomonas culicis and Their Respective Endosymbionts Reveals New Aspects of the Trypanosomatidae Family.</title>
        <authorList>
            <person name="Motta M.C."/>
            <person name="Martins A.C."/>
            <person name="de Souza S.S."/>
            <person name="Catta-Preta C.M."/>
            <person name="Silva R."/>
            <person name="Klein C.C."/>
            <person name="de Almeida L.G."/>
            <person name="de Lima Cunha O."/>
            <person name="Ciapina L.P."/>
            <person name="Brocchi M."/>
            <person name="Colabardini A.C."/>
            <person name="de Araujo Lima B."/>
            <person name="Machado C.R."/>
            <person name="de Almeida Soares C.M."/>
            <person name="Probst C.M."/>
            <person name="de Menezes C.B."/>
            <person name="Thompson C.E."/>
            <person name="Bartholomeu D.C."/>
            <person name="Gradia D.F."/>
            <person name="Pavoni D.P."/>
            <person name="Grisard E.C."/>
            <person name="Fantinatti-Garboggini F."/>
            <person name="Marchini F.K."/>
            <person name="Rodrigues-Luiz G.F."/>
            <person name="Wagner G."/>
            <person name="Goldman G.H."/>
            <person name="Fietto J.L."/>
            <person name="Elias M.C."/>
            <person name="Goldman M.H."/>
            <person name="Sagot M.F."/>
            <person name="Pereira M."/>
            <person name="Stoco P.H."/>
            <person name="de Mendonca-Neto R.P."/>
            <person name="Teixeira S.M."/>
            <person name="Maciel T.E."/>
            <person name="de Oliveira Mendes T.A."/>
            <person name="Urmenyi T.P."/>
            <person name="de Souza W."/>
            <person name="Schenkman S."/>
            <person name="de Vasconcelos A.T."/>
        </authorList>
    </citation>
    <scope>NUCLEOTIDE SEQUENCE [LARGE SCALE GENOMIC DNA]</scope>
</reference>
<dbReference type="Proteomes" id="UP000015354">
    <property type="component" value="Unassembled WGS sequence"/>
</dbReference>
<feature type="transmembrane region" description="Helical" evidence="2">
    <location>
        <begin position="206"/>
        <end position="223"/>
    </location>
</feature>